<sequence>MNTRDSQAEREIRELHEEWFAASARKDLDATMTPIAPSIISYEHSPPLQHTDVTEIREECRQGFDYQGDDFSWTVPDLQVMVREDLAVAWGLNRMASTNADGTIMVSWSRGTRVFRRTENGWRMVHQHVSFPVDPETGIAAMELTP</sequence>
<protein>
    <submittedName>
        <fullName evidence="2">Ketosteroid isomerase-like enzyme</fullName>
    </submittedName>
</protein>
<organism evidence="2 3">
    <name type="scientific">Kytococcus sedentarius (strain ATCC 14392 / DSM 20547 / JCM 11482 / CCUG 33030 / NBRC 15357 / NCTC 11040 / CCM 314 / 541)</name>
    <name type="common">Micrococcus sedentarius</name>
    <dbReference type="NCBI Taxonomy" id="478801"/>
    <lineage>
        <taxon>Bacteria</taxon>
        <taxon>Bacillati</taxon>
        <taxon>Actinomycetota</taxon>
        <taxon>Actinomycetes</taxon>
        <taxon>Micrococcales</taxon>
        <taxon>Kytococcaceae</taxon>
        <taxon>Kytococcus</taxon>
    </lineage>
</organism>
<dbReference type="GO" id="GO:0016853">
    <property type="term" value="F:isomerase activity"/>
    <property type="evidence" value="ECO:0007669"/>
    <property type="project" value="UniProtKB-KW"/>
</dbReference>
<accession>C7NL70</accession>
<feature type="domain" description="SnoaL-like" evidence="1">
    <location>
        <begin position="12"/>
        <end position="133"/>
    </location>
</feature>
<gene>
    <name evidence="2" type="ordered locus">Ksed_05450</name>
</gene>
<proteinExistence type="predicted"/>
<dbReference type="SUPFAM" id="SSF54427">
    <property type="entry name" value="NTF2-like"/>
    <property type="match status" value="1"/>
</dbReference>
<dbReference type="Pfam" id="PF13474">
    <property type="entry name" value="SnoaL_3"/>
    <property type="match status" value="1"/>
</dbReference>
<dbReference type="InterPro" id="IPR032710">
    <property type="entry name" value="NTF2-like_dom_sf"/>
</dbReference>
<dbReference type="EMBL" id="CP001686">
    <property type="protein sequence ID" value="ACV05612.1"/>
    <property type="molecule type" value="Genomic_DNA"/>
</dbReference>
<evidence type="ECO:0000313" key="3">
    <source>
        <dbReference type="Proteomes" id="UP000006666"/>
    </source>
</evidence>
<keyword evidence="3" id="KW-1185">Reference proteome</keyword>
<name>C7NL70_KYTSD</name>
<reference evidence="2 3" key="1">
    <citation type="journal article" date="2009" name="Stand. Genomic Sci.">
        <title>Complete genome sequence of Kytococcus sedentarius type strain (541).</title>
        <authorList>
            <person name="Sims D."/>
            <person name="Brettin T."/>
            <person name="Detter J.C."/>
            <person name="Han C."/>
            <person name="Lapidus A."/>
            <person name="Copeland A."/>
            <person name="Glavina Del Rio T."/>
            <person name="Nolan M."/>
            <person name="Chen F."/>
            <person name="Lucas S."/>
            <person name="Tice H."/>
            <person name="Cheng J.F."/>
            <person name="Bruce D."/>
            <person name="Goodwin L."/>
            <person name="Pitluck S."/>
            <person name="Ovchinnikova G."/>
            <person name="Pati A."/>
            <person name="Ivanova N."/>
            <person name="Mavrommatis K."/>
            <person name="Chen A."/>
            <person name="Palaniappan K."/>
            <person name="D'haeseleer P."/>
            <person name="Chain P."/>
            <person name="Bristow J."/>
            <person name="Eisen J.A."/>
            <person name="Markowitz V."/>
            <person name="Hugenholtz P."/>
            <person name="Schneider S."/>
            <person name="Goker M."/>
            <person name="Pukall R."/>
            <person name="Kyrpides N.C."/>
            <person name="Klenk H.P."/>
        </authorList>
    </citation>
    <scope>NUCLEOTIDE SEQUENCE [LARGE SCALE GENOMIC DNA]</scope>
    <source>
        <strain evidence="3">ATCC 14392 / DSM 20547 / JCM 11482 / CCUG 33030 / NBRC 15357 / NCTC 11040 / CCM 314 / 541</strain>
    </source>
</reference>
<evidence type="ECO:0000313" key="2">
    <source>
        <dbReference type="EMBL" id="ACV05612.1"/>
    </source>
</evidence>
<dbReference type="Proteomes" id="UP000006666">
    <property type="component" value="Chromosome"/>
</dbReference>
<evidence type="ECO:0000259" key="1">
    <source>
        <dbReference type="Pfam" id="PF13474"/>
    </source>
</evidence>
<dbReference type="Gene3D" id="3.10.450.50">
    <property type="match status" value="1"/>
</dbReference>
<dbReference type="eggNOG" id="COG4319">
    <property type="taxonomic scope" value="Bacteria"/>
</dbReference>
<dbReference type="KEGG" id="kse:Ksed_05450"/>
<dbReference type="HOGENOM" id="CLU_132094_0_0_11"/>
<dbReference type="InterPro" id="IPR037401">
    <property type="entry name" value="SnoaL-like"/>
</dbReference>
<dbReference type="AlphaFoldDB" id="C7NL70"/>
<dbReference type="RefSeq" id="WP_012802030.1">
    <property type="nucleotide sequence ID" value="NC_013169.1"/>
</dbReference>
<dbReference type="STRING" id="478801.Ksed_05450"/>